<keyword evidence="3" id="KW-1185">Reference proteome</keyword>
<dbReference type="EMBL" id="JBFOLK010000010">
    <property type="protein sequence ID" value="KAL2479843.1"/>
    <property type="molecule type" value="Genomic_DNA"/>
</dbReference>
<evidence type="ECO:0000313" key="3">
    <source>
        <dbReference type="Proteomes" id="UP001604336"/>
    </source>
</evidence>
<name>A0ABD1QWG1_9LAMI</name>
<accession>A0ABD1QWG1</accession>
<organism evidence="2 3">
    <name type="scientific">Abeliophyllum distichum</name>
    <dbReference type="NCBI Taxonomy" id="126358"/>
    <lineage>
        <taxon>Eukaryota</taxon>
        <taxon>Viridiplantae</taxon>
        <taxon>Streptophyta</taxon>
        <taxon>Embryophyta</taxon>
        <taxon>Tracheophyta</taxon>
        <taxon>Spermatophyta</taxon>
        <taxon>Magnoliopsida</taxon>
        <taxon>eudicotyledons</taxon>
        <taxon>Gunneridae</taxon>
        <taxon>Pentapetalae</taxon>
        <taxon>asterids</taxon>
        <taxon>lamiids</taxon>
        <taxon>Lamiales</taxon>
        <taxon>Oleaceae</taxon>
        <taxon>Forsythieae</taxon>
        <taxon>Abeliophyllum</taxon>
    </lineage>
</organism>
<dbReference type="Proteomes" id="UP001604336">
    <property type="component" value="Unassembled WGS sequence"/>
</dbReference>
<evidence type="ECO:0000256" key="1">
    <source>
        <dbReference type="SAM" id="MobiDB-lite"/>
    </source>
</evidence>
<sequence length="208" mass="23328">MPVAVQLDEELTNSAMCAAFIQSRMIEIDLDNVRLTYFIPSSMELQAPLQHECANNPPEGFAAIHEHAIQQGLHLPLHPLLSFSPFYAAKYTFKSILIFDIDEDEVGDTTLFSIPPDVRVVVSLQSVPPLPLPSINHVASLPLPSRCLSTSFYQINGHQDKEKMITKEELEHHSRKKGSALTPIEGIMNDTYHSRHTKKAHRSKTSSF</sequence>
<evidence type="ECO:0000313" key="2">
    <source>
        <dbReference type="EMBL" id="KAL2479843.1"/>
    </source>
</evidence>
<gene>
    <name evidence="2" type="ORF">Adt_32809</name>
</gene>
<protein>
    <submittedName>
        <fullName evidence="2">Uncharacterized protein</fullName>
    </submittedName>
</protein>
<feature type="compositionally biased region" description="Basic residues" evidence="1">
    <location>
        <begin position="194"/>
        <end position="208"/>
    </location>
</feature>
<dbReference type="AlphaFoldDB" id="A0ABD1QWG1"/>
<comment type="caution">
    <text evidence="2">The sequence shown here is derived from an EMBL/GenBank/DDBJ whole genome shotgun (WGS) entry which is preliminary data.</text>
</comment>
<reference evidence="3" key="1">
    <citation type="submission" date="2024-07" db="EMBL/GenBank/DDBJ databases">
        <title>Two chromosome-level genome assemblies of Korean endemic species Abeliophyllum distichum and Forsythia ovata (Oleaceae).</title>
        <authorList>
            <person name="Jang H."/>
        </authorList>
    </citation>
    <scope>NUCLEOTIDE SEQUENCE [LARGE SCALE GENOMIC DNA]</scope>
</reference>
<feature type="region of interest" description="Disordered" evidence="1">
    <location>
        <begin position="188"/>
        <end position="208"/>
    </location>
</feature>
<proteinExistence type="predicted"/>